<dbReference type="OrthoDB" id="10063099at2759"/>
<dbReference type="Proteomes" id="UP000230750">
    <property type="component" value="Unassembled WGS sequence"/>
</dbReference>
<feature type="domain" description="Cupin-like" evidence="2">
    <location>
        <begin position="144"/>
        <end position="302"/>
    </location>
</feature>
<evidence type="ECO:0000259" key="2">
    <source>
        <dbReference type="Pfam" id="PF13621"/>
    </source>
</evidence>
<keyword evidence="4" id="KW-1185">Reference proteome</keyword>
<dbReference type="InterPro" id="IPR041667">
    <property type="entry name" value="Cupin_8"/>
</dbReference>
<gene>
    <name evidence="3" type="ORF">BSL78_14421</name>
</gene>
<dbReference type="Pfam" id="PF13621">
    <property type="entry name" value="Cupin_8"/>
    <property type="match status" value="1"/>
</dbReference>
<dbReference type="PANTHER" id="PTHR12480:SF19">
    <property type="entry name" value="CUPIN-LIKE DOMAIN-CONTAINING PROTEIN"/>
    <property type="match status" value="1"/>
</dbReference>
<evidence type="ECO:0000313" key="3">
    <source>
        <dbReference type="EMBL" id="PIK48698.1"/>
    </source>
</evidence>
<keyword evidence="1" id="KW-0812">Transmembrane</keyword>
<dbReference type="GO" id="GO:0016706">
    <property type="term" value="F:2-oxoglutarate-dependent dioxygenase activity"/>
    <property type="evidence" value="ECO:0007669"/>
    <property type="project" value="TreeGrafter"/>
</dbReference>
<name>A0A2G8KL70_STIJA</name>
<dbReference type="STRING" id="307972.A0A2G8KL70"/>
<accession>A0A2G8KL70</accession>
<feature type="transmembrane region" description="Helical" evidence="1">
    <location>
        <begin position="50"/>
        <end position="76"/>
    </location>
</feature>
<keyword evidence="1" id="KW-1133">Transmembrane helix</keyword>
<dbReference type="InterPro" id="IPR050910">
    <property type="entry name" value="JMJD6_ArgDemeth/LysHydrox"/>
</dbReference>
<sequence length="347" mass="40157">MERTARKKFLTVSESELFKSLSESDLQRLQSYKQLMKIIPPQKSSNWPRYLCYSAIIFILFLLTPVFVLCLVHNGIFKEVEFLQDAHLALCRMFMEDYMEFDLHREACILETIEGIEDVFRPPVDCSICYNVTKVERVSGITVADFEEKFAYSSRPVVITDAMNDWTAVEKFSFEYLRSVYRNDSPALNRASSECQFFPYKTKFGSLRDVFAMSSERARLQDGSKPWYIGWSNCDSLAANTLRHHYSRPYFLPSDSESSRTDWIFMGTPGYGAPMHIDNVGLPSWQAQVKGTKQWILEPPPECYLDCSQLEVVVHPGEIIVLDTNRWFHQTYIEGDDLSITIGSEYD</sequence>
<evidence type="ECO:0000313" key="4">
    <source>
        <dbReference type="Proteomes" id="UP000230750"/>
    </source>
</evidence>
<dbReference type="SUPFAM" id="SSF51197">
    <property type="entry name" value="Clavaminate synthase-like"/>
    <property type="match status" value="1"/>
</dbReference>
<evidence type="ECO:0000256" key="1">
    <source>
        <dbReference type="SAM" id="Phobius"/>
    </source>
</evidence>
<dbReference type="AlphaFoldDB" id="A0A2G8KL70"/>
<proteinExistence type="predicted"/>
<dbReference type="EMBL" id="MRZV01000507">
    <property type="protein sequence ID" value="PIK48698.1"/>
    <property type="molecule type" value="Genomic_DNA"/>
</dbReference>
<reference evidence="3 4" key="1">
    <citation type="journal article" date="2017" name="PLoS Biol.">
        <title>The sea cucumber genome provides insights into morphological evolution and visceral regeneration.</title>
        <authorList>
            <person name="Zhang X."/>
            <person name="Sun L."/>
            <person name="Yuan J."/>
            <person name="Sun Y."/>
            <person name="Gao Y."/>
            <person name="Zhang L."/>
            <person name="Li S."/>
            <person name="Dai H."/>
            <person name="Hamel J.F."/>
            <person name="Liu C."/>
            <person name="Yu Y."/>
            <person name="Liu S."/>
            <person name="Lin W."/>
            <person name="Guo K."/>
            <person name="Jin S."/>
            <person name="Xu P."/>
            <person name="Storey K.B."/>
            <person name="Huan P."/>
            <person name="Zhang T."/>
            <person name="Zhou Y."/>
            <person name="Zhang J."/>
            <person name="Lin C."/>
            <person name="Li X."/>
            <person name="Xing L."/>
            <person name="Huo D."/>
            <person name="Sun M."/>
            <person name="Wang L."/>
            <person name="Mercier A."/>
            <person name="Li F."/>
            <person name="Yang H."/>
            <person name="Xiang J."/>
        </authorList>
    </citation>
    <scope>NUCLEOTIDE SEQUENCE [LARGE SCALE GENOMIC DNA]</scope>
    <source>
        <strain evidence="3">Shaxun</strain>
        <tissue evidence="3">Muscle</tissue>
    </source>
</reference>
<protein>
    <recommendedName>
        <fullName evidence="2">Cupin-like domain-containing protein</fullName>
    </recommendedName>
</protein>
<dbReference type="Gene3D" id="2.60.120.650">
    <property type="entry name" value="Cupin"/>
    <property type="match status" value="1"/>
</dbReference>
<dbReference type="PANTHER" id="PTHR12480">
    <property type="entry name" value="ARGININE DEMETHYLASE AND LYSYL-HYDROXYLASE JMJD"/>
    <property type="match status" value="1"/>
</dbReference>
<organism evidence="3 4">
    <name type="scientific">Stichopus japonicus</name>
    <name type="common">Sea cucumber</name>
    <dbReference type="NCBI Taxonomy" id="307972"/>
    <lineage>
        <taxon>Eukaryota</taxon>
        <taxon>Metazoa</taxon>
        <taxon>Echinodermata</taxon>
        <taxon>Eleutherozoa</taxon>
        <taxon>Echinozoa</taxon>
        <taxon>Holothuroidea</taxon>
        <taxon>Aspidochirotacea</taxon>
        <taxon>Aspidochirotida</taxon>
        <taxon>Stichopodidae</taxon>
        <taxon>Apostichopus</taxon>
    </lineage>
</organism>
<comment type="caution">
    <text evidence="3">The sequence shown here is derived from an EMBL/GenBank/DDBJ whole genome shotgun (WGS) entry which is preliminary data.</text>
</comment>
<keyword evidence="1" id="KW-0472">Membrane</keyword>